<gene>
    <name evidence="5" type="ORF">COB20_02300</name>
</gene>
<dbReference type="NCBIfam" id="NF005760">
    <property type="entry name" value="PRK07586.1"/>
    <property type="match status" value="1"/>
</dbReference>
<dbReference type="PANTHER" id="PTHR18968">
    <property type="entry name" value="THIAMINE PYROPHOSPHATE ENZYMES"/>
    <property type="match status" value="1"/>
</dbReference>
<name>A0A2A4XEP7_9GAMM</name>
<proteinExistence type="inferred from homology"/>
<dbReference type="Gene3D" id="3.40.50.970">
    <property type="match status" value="2"/>
</dbReference>
<evidence type="ECO:0000256" key="2">
    <source>
        <dbReference type="ARBA" id="ARBA00023052"/>
    </source>
</evidence>
<dbReference type="Pfam" id="PF02776">
    <property type="entry name" value="TPP_enzyme_N"/>
    <property type="match status" value="1"/>
</dbReference>
<organism evidence="5 6">
    <name type="scientific">SAR86 cluster bacterium</name>
    <dbReference type="NCBI Taxonomy" id="2030880"/>
    <lineage>
        <taxon>Bacteria</taxon>
        <taxon>Pseudomonadati</taxon>
        <taxon>Pseudomonadota</taxon>
        <taxon>Gammaproteobacteria</taxon>
        <taxon>SAR86 cluster</taxon>
    </lineage>
</organism>
<dbReference type="Pfam" id="PF02775">
    <property type="entry name" value="TPP_enzyme_C"/>
    <property type="match status" value="1"/>
</dbReference>
<dbReference type="AlphaFoldDB" id="A0A2A4XEP7"/>
<dbReference type="EMBL" id="NVUL01000007">
    <property type="protein sequence ID" value="PCI80946.1"/>
    <property type="molecule type" value="Genomic_DNA"/>
</dbReference>
<dbReference type="InterPro" id="IPR012001">
    <property type="entry name" value="Thiamin_PyroP_enz_TPP-bd_dom"/>
</dbReference>
<comment type="caution">
    <text evidence="5">The sequence shown here is derived from an EMBL/GenBank/DDBJ whole genome shotgun (WGS) entry which is preliminary data.</text>
</comment>
<dbReference type="Proteomes" id="UP000218767">
    <property type="component" value="Unassembled WGS sequence"/>
</dbReference>
<evidence type="ECO:0000259" key="4">
    <source>
        <dbReference type="Pfam" id="PF02776"/>
    </source>
</evidence>
<protein>
    <submittedName>
        <fullName evidence="5">Acetolactate synthase large subunit</fullName>
    </submittedName>
</protein>
<dbReference type="InterPro" id="IPR011766">
    <property type="entry name" value="TPP_enzyme_TPP-bd"/>
</dbReference>
<evidence type="ECO:0000313" key="6">
    <source>
        <dbReference type="Proteomes" id="UP000218767"/>
    </source>
</evidence>
<dbReference type="GO" id="GO:0044281">
    <property type="term" value="P:small molecule metabolic process"/>
    <property type="evidence" value="ECO:0007669"/>
    <property type="project" value="UniProtKB-ARBA"/>
</dbReference>
<keyword evidence="2" id="KW-0786">Thiamine pyrophosphate</keyword>
<dbReference type="InterPro" id="IPR029061">
    <property type="entry name" value="THDP-binding"/>
</dbReference>
<dbReference type="CDD" id="cd02002">
    <property type="entry name" value="TPP_BFDC"/>
    <property type="match status" value="1"/>
</dbReference>
<dbReference type="InterPro" id="IPR045229">
    <property type="entry name" value="TPP_enz"/>
</dbReference>
<dbReference type="GO" id="GO:0030976">
    <property type="term" value="F:thiamine pyrophosphate binding"/>
    <property type="evidence" value="ECO:0007669"/>
    <property type="project" value="InterPro"/>
</dbReference>
<dbReference type="SUPFAM" id="SSF52518">
    <property type="entry name" value="Thiamin diphosphate-binding fold (THDP-binding)"/>
    <property type="match status" value="2"/>
</dbReference>
<dbReference type="PANTHER" id="PTHR18968:SF86">
    <property type="entry name" value="ACETOLACTATE SYNTHASE LARGE SUBUNIT ILVX-RELATED"/>
    <property type="match status" value="1"/>
</dbReference>
<accession>A0A2A4XEP7</accession>
<sequence length="542" mass="56845">MIASFSANKFAVYFGSKESHNMNGATALIETLADCGVELCLANPGTSEMHLVQALDSVPQMKSVLALFEGVCTGAADGYARMTGKPAATLLHLGPGLANGIANLHNARRANSPMINIVGNHPNYHVGFDAPLTSDIETLAKNYSSWIKSCSTNETLARDGADAYTATLRQSTGSNGQIATLIMGADAAWGESSGPVMPNALPQRSKIDEQAIEKIAPLLEKGGRSMMLLEHHATDPAALAAASKIASKTGCRLMTGTFPGRVDGGPGAVAVERLPYFPEQVLQTLDGVENLIIVGGQVPVSFFAYQGKPGQLVPKGCKVSRLAYIEEDAIDALQRLTARLGAENEAIKNFEKVEMGKPSGELDTKSIIQSVAATMPENVIVATDSGGGNAAYPYCQNSAPNTWLSLTGGAIGQGGPCATGAALACPDRQVLAMLGDGGAAYTNQSFWTQAREGLNVTTVIFANRSYNILNVEYARLGVTEVGDIAASLFDIGNPALNWVDMARGFGVPGATADTAEELCTLLEKSYETPGPFLIQANGEIQR</sequence>
<evidence type="ECO:0000313" key="5">
    <source>
        <dbReference type="EMBL" id="PCI80946.1"/>
    </source>
</evidence>
<reference evidence="6" key="1">
    <citation type="submission" date="2017-08" db="EMBL/GenBank/DDBJ databases">
        <title>A dynamic microbial community with high functional redundancy inhabits the cold, oxic subseafloor aquifer.</title>
        <authorList>
            <person name="Tully B.J."/>
            <person name="Wheat C.G."/>
            <person name="Glazer B.T."/>
            <person name="Huber J.A."/>
        </authorList>
    </citation>
    <scope>NUCLEOTIDE SEQUENCE [LARGE SCALE GENOMIC DNA]</scope>
</reference>
<dbReference type="GO" id="GO:0003984">
    <property type="term" value="F:acetolactate synthase activity"/>
    <property type="evidence" value="ECO:0007669"/>
    <property type="project" value="TreeGrafter"/>
</dbReference>
<dbReference type="GO" id="GO:0050660">
    <property type="term" value="F:flavin adenine dinucleotide binding"/>
    <property type="evidence" value="ECO:0007669"/>
    <property type="project" value="TreeGrafter"/>
</dbReference>
<feature type="domain" description="Thiamine pyrophosphate enzyme TPP-binding" evidence="3">
    <location>
        <begin position="393"/>
        <end position="535"/>
    </location>
</feature>
<evidence type="ECO:0000256" key="1">
    <source>
        <dbReference type="ARBA" id="ARBA00007812"/>
    </source>
</evidence>
<comment type="similarity">
    <text evidence="1">Belongs to the TPP enzyme family.</text>
</comment>
<evidence type="ECO:0000259" key="3">
    <source>
        <dbReference type="Pfam" id="PF02775"/>
    </source>
</evidence>
<feature type="domain" description="Thiamine pyrophosphate enzyme N-terminal TPP-binding" evidence="4">
    <location>
        <begin position="22"/>
        <end position="127"/>
    </location>
</feature>
<dbReference type="CDD" id="cd07035">
    <property type="entry name" value="TPP_PYR_POX_like"/>
    <property type="match status" value="1"/>
</dbReference>